<name>A0A6A6ZKG0_9PLEO</name>
<evidence type="ECO:0000313" key="2">
    <source>
        <dbReference type="Proteomes" id="UP000799424"/>
    </source>
</evidence>
<dbReference type="EMBL" id="MU006238">
    <property type="protein sequence ID" value="KAF2821139.1"/>
    <property type="molecule type" value="Genomic_DNA"/>
</dbReference>
<keyword evidence="2" id="KW-1185">Reference proteome</keyword>
<dbReference type="AlphaFoldDB" id="A0A6A6ZKG0"/>
<protein>
    <submittedName>
        <fullName evidence="1">Uncharacterized protein</fullName>
    </submittedName>
</protein>
<proteinExistence type="predicted"/>
<gene>
    <name evidence="1" type="ORF">CC86DRAFT_109710</name>
</gene>
<dbReference type="Proteomes" id="UP000799424">
    <property type="component" value="Unassembled WGS sequence"/>
</dbReference>
<accession>A0A6A6ZKG0</accession>
<evidence type="ECO:0000313" key="1">
    <source>
        <dbReference type="EMBL" id="KAF2821139.1"/>
    </source>
</evidence>
<sequence length="84" mass="9155">MMAYALLSMSGLASSTCSSRSQTGHLYHCAYTPCLDKCTLISSRPSVQSNTSILPRSMLQVYMLLHLNVSPLLERMGPDSSPLC</sequence>
<organism evidence="1 2">
    <name type="scientific">Ophiobolus disseminans</name>
    <dbReference type="NCBI Taxonomy" id="1469910"/>
    <lineage>
        <taxon>Eukaryota</taxon>
        <taxon>Fungi</taxon>
        <taxon>Dikarya</taxon>
        <taxon>Ascomycota</taxon>
        <taxon>Pezizomycotina</taxon>
        <taxon>Dothideomycetes</taxon>
        <taxon>Pleosporomycetidae</taxon>
        <taxon>Pleosporales</taxon>
        <taxon>Pleosporineae</taxon>
        <taxon>Phaeosphaeriaceae</taxon>
        <taxon>Ophiobolus</taxon>
    </lineage>
</organism>
<reference evidence="1" key="1">
    <citation type="journal article" date="2020" name="Stud. Mycol.">
        <title>101 Dothideomycetes genomes: a test case for predicting lifestyles and emergence of pathogens.</title>
        <authorList>
            <person name="Haridas S."/>
            <person name="Albert R."/>
            <person name="Binder M."/>
            <person name="Bloem J."/>
            <person name="Labutti K."/>
            <person name="Salamov A."/>
            <person name="Andreopoulos B."/>
            <person name="Baker S."/>
            <person name="Barry K."/>
            <person name="Bills G."/>
            <person name="Bluhm B."/>
            <person name="Cannon C."/>
            <person name="Castanera R."/>
            <person name="Culley D."/>
            <person name="Daum C."/>
            <person name="Ezra D."/>
            <person name="Gonzalez J."/>
            <person name="Henrissat B."/>
            <person name="Kuo A."/>
            <person name="Liang C."/>
            <person name="Lipzen A."/>
            <person name="Lutzoni F."/>
            <person name="Magnuson J."/>
            <person name="Mondo S."/>
            <person name="Nolan M."/>
            <person name="Ohm R."/>
            <person name="Pangilinan J."/>
            <person name="Park H.-J."/>
            <person name="Ramirez L."/>
            <person name="Alfaro M."/>
            <person name="Sun H."/>
            <person name="Tritt A."/>
            <person name="Yoshinaga Y."/>
            <person name="Zwiers L.-H."/>
            <person name="Turgeon B."/>
            <person name="Goodwin S."/>
            <person name="Spatafora J."/>
            <person name="Crous P."/>
            <person name="Grigoriev I."/>
        </authorList>
    </citation>
    <scope>NUCLEOTIDE SEQUENCE</scope>
    <source>
        <strain evidence="1">CBS 113818</strain>
    </source>
</reference>